<dbReference type="InterPro" id="IPR041473">
    <property type="entry name" value="CtsR_C"/>
</dbReference>
<keyword evidence="4 7" id="KW-0805">Transcription regulation</keyword>
<evidence type="ECO:0000259" key="8">
    <source>
        <dbReference type="Pfam" id="PF05848"/>
    </source>
</evidence>
<reference evidence="11" key="1">
    <citation type="journal article" date="2019" name="Int. J. Syst. Evol. Microbiol.">
        <title>The Global Catalogue of Microorganisms (GCM) 10K type strain sequencing project: providing services to taxonomists for standard genome sequencing and annotation.</title>
        <authorList>
            <consortium name="The Broad Institute Genomics Platform"/>
            <consortium name="The Broad Institute Genome Sequencing Center for Infectious Disease"/>
            <person name="Wu L."/>
            <person name="Ma J."/>
        </authorList>
    </citation>
    <scope>NUCLEOTIDE SEQUENCE [LARGE SCALE GENOMIC DNA]</scope>
    <source>
        <strain evidence="11">CCM 8980</strain>
    </source>
</reference>
<evidence type="ECO:0000256" key="2">
    <source>
        <dbReference type="ARBA" id="ARBA00014129"/>
    </source>
</evidence>
<feature type="domain" description="CtsR N-terminal HTH" evidence="8">
    <location>
        <begin position="5"/>
        <end position="74"/>
    </location>
</feature>
<dbReference type="InterPro" id="IPR008463">
    <property type="entry name" value="CtsR"/>
</dbReference>
<dbReference type="Pfam" id="PF17727">
    <property type="entry name" value="CtsR_C"/>
    <property type="match status" value="1"/>
</dbReference>
<name>A0ABW4CLW6_9LACO</name>
<evidence type="ECO:0000256" key="7">
    <source>
        <dbReference type="PIRNR" id="PIRNR010607"/>
    </source>
</evidence>
<dbReference type="PIRSF" id="PIRSF010607">
    <property type="entry name" value="Txn_repr_CtsR"/>
    <property type="match status" value="1"/>
</dbReference>
<evidence type="ECO:0000256" key="1">
    <source>
        <dbReference type="ARBA" id="ARBA00010189"/>
    </source>
</evidence>
<dbReference type="RefSeq" id="WP_125695962.1">
    <property type="nucleotide sequence ID" value="NZ_BOLQ01000016.1"/>
</dbReference>
<gene>
    <name evidence="10" type="ORF">ACFQ4P_10275</name>
</gene>
<sequence length="161" mass="18580">MESRNMSDVIERYLKAMLSGAHQVEISRSEIAQQFNCVPSQINYVIKTRFTPENGYVVESKRGGGGYIRILRVQVKDNCDLVDVMIDNMPQALRPRQAQVMIQQLYDSQLVGQQAGNMMLNVLSHQTLDLDDRLAEDTLRARLLLAFLQSLRYERYTQRQL</sequence>
<dbReference type="InterPro" id="IPR040465">
    <property type="entry name" value="CtsR_N"/>
</dbReference>
<dbReference type="InterPro" id="IPR041908">
    <property type="entry name" value="CtsR_C_sf"/>
</dbReference>
<evidence type="ECO:0000256" key="5">
    <source>
        <dbReference type="ARBA" id="ARBA00023125"/>
    </source>
</evidence>
<dbReference type="InterPro" id="IPR041902">
    <property type="entry name" value="CtsR_N_sf"/>
</dbReference>
<evidence type="ECO:0000313" key="11">
    <source>
        <dbReference type="Proteomes" id="UP001597196"/>
    </source>
</evidence>
<dbReference type="Proteomes" id="UP001597196">
    <property type="component" value="Unassembled WGS sequence"/>
</dbReference>
<dbReference type="Gene3D" id="3.30.56.130">
    <property type="entry name" value="Transcriptional regulator CtsR, winged HTH domain"/>
    <property type="match status" value="1"/>
</dbReference>
<feature type="domain" description="CtsR C-terminal dimerization" evidence="9">
    <location>
        <begin position="77"/>
        <end position="149"/>
    </location>
</feature>
<proteinExistence type="inferred from homology"/>
<comment type="similarity">
    <text evidence="1 7">Belongs to the CtsR family.</text>
</comment>
<dbReference type="Pfam" id="PF05848">
    <property type="entry name" value="CtsR"/>
    <property type="match status" value="1"/>
</dbReference>
<organism evidence="10 11">
    <name type="scientific">Lacticaseibacillus mingshuiensis</name>
    <dbReference type="NCBI Taxonomy" id="2799574"/>
    <lineage>
        <taxon>Bacteria</taxon>
        <taxon>Bacillati</taxon>
        <taxon>Bacillota</taxon>
        <taxon>Bacilli</taxon>
        <taxon>Lactobacillales</taxon>
        <taxon>Lactobacillaceae</taxon>
        <taxon>Lacticaseibacillus</taxon>
    </lineage>
</organism>
<evidence type="ECO:0000256" key="4">
    <source>
        <dbReference type="ARBA" id="ARBA00023015"/>
    </source>
</evidence>
<evidence type="ECO:0000259" key="9">
    <source>
        <dbReference type="Pfam" id="PF17727"/>
    </source>
</evidence>
<evidence type="ECO:0000313" key="10">
    <source>
        <dbReference type="EMBL" id="MFD1430625.1"/>
    </source>
</evidence>
<accession>A0ABW4CLW6</accession>
<evidence type="ECO:0000256" key="6">
    <source>
        <dbReference type="ARBA" id="ARBA00023163"/>
    </source>
</evidence>
<comment type="caution">
    <text evidence="10">The sequence shown here is derived from an EMBL/GenBank/DDBJ whole genome shotgun (WGS) entry which is preliminary data.</text>
</comment>
<keyword evidence="3 7" id="KW-0678">Repressor</keyword>
<protein>
    <recommendedName>
        <fullName evidence="2 7">Transcriptional regulator CtsR</fullName>
    </recommendedName>
</protein>
<keyword evidence="5 7" id="KW-0238">DNA-binding</keyword>
<dbReference type="Gene3D" id="1.10.1200.150">
    <property type="entry name" value="Transcriptional regulator CtsR, C-terminal domain"/>
    <property type="match status" value="1"/>
</dbReference>
<dbReference type="EMBL" id="JBHTOC010000015">
    <property type="protein sequence ID" value="MFD1430625.1"/>
    <property type="molecule type" value="Genomic_DNA"/>
</dbReference>
<keyword evidence="11" id="KW-1185">Reference proteome</keyword>
<evidence type="ECO:0000256" key="3">
    <source>
        <dbReference type="ARBA" id="ARBA00022491"/>
    </source>
</evidence>
<keyword evidence="6 7" id="KW-0804">Transcription</keyword>